<dbReference type="GO" id="GO:0042058">
    <property type="term" value="P:regulation of epidermal growth factor receptor signaling pathway"/>
    <property type="evidence" value="ECO:0007669"/>
    <property type="project" value="TreeGrafter"/>
</dbReference>
<evidence type="ECO:0000259" key="8">
    <source>
        <dbReference type="Pfam" id="PF01694"/>
    </source>
</evidence>
<organism evidence="9 10">
    <name type="scientific">Powellomyces hirtus</name>
    <dbReference type="NCBI Taxonomy" id="109895"/>
    <lineage>
        <taxon>Eukaryota</taxon>
        <taxon>Fungi</taxon>
        <taxon>Fungi incertae sedis</taxon>
        <taxon>Chytridiomycota</taxon>
        <taxon>Chytridiomycota incertae sedis</taxon>
        <taxon>Chytridiomycetes</taxon>
        <taxon>Spizellomycetales</taxon>
        <taxon>Powellomycetaceae</taxon>
        <taxon>Powellomyces</taxon>
    </lineage>
</organism>
<feature type="transmembrane region" description="Helical" evidence="7">
    <location>
        <begin position="452"/>
        <end position="469"/>
    </location>
</feature>
<feature type="transmembrane region" description="Helical" evidence="7">
    <location>
        <begin position="426"/>
        <end position="446"/>
    </location>
</feature>
<feature type="compositionally biased region" description="Low complexity" evidence="6">
    <location>
        <begin position="126"/>
        <end position="139"/>
    </location>
</feature>
<feature type="domain" description="Peptidase S54 rhomboid" evidence="8">
    <location>
        <begin position="330"/>
        <end position="466"/>
    </location>
</feature>
<feature type="transmembrane region" description="Helical" evidence="7">
    <location>
        <begin position="258"/>
        <end position="277"/>
    </location>
</feature>
<evidence type="ECO:0000256" key="6">
    <source>
        <dbReference type="SAM" id="MobiDB-lite"/>
    </source>
</evidence>
<accession>A0A507EE47</accession>
<comment type="caution">
    <text evidence="9">The sequence shown here is derived from an EMBL/GenBank/DDBJ whole genome shotgun (WGS) entry which is preliminary data.</text>
</comment>
<feature type="transmembrane region" description="Helical" evidence="7">
    <location>
        <begin position="366"/>
        <end position="386"/>
    </location>
</feature>
<dbReference type="Gene3D" id="1.20.1540.10">
    <property type="entry name" value="Rhomboid-like"/>
    <property type="match status" value="1"/>
</dbReference>
<dbReference type="InterPro" id="IPR022764">
    <property type="entry name" value="Peptidase_S54_rhomboid_dom"/>
</dbReference>
<keyword evidence="10" id="KW-1185">Reference proteome</keyword>
<feature type="region of interest" description="Disordered" evidence="6">
    <location>
        <begin position="103"/>
        <end position="157"/>
    </location>
</feature>
<dbReference type="InterPro" id="IPR035952">
    <property type="entry name" value="Rhomboid-like_sf"/>
</dbReference>
<dbReference type="STRING" id="109895.A0A507EE47"/>
<keyword evidence="4 7" id="KW-1133">Transmembrane helix</keyword>
<feature type="compositionally biased region" description="Pro residues" evidence="6">
    <location>
        <begin position="13"/>
        <end position="30"/>
    </location>
</feature>
<dbReference type="InterPro" id="IPR051512">
    <property type="entry name" value="Inactive_Rhomboid"/>
</dbReference>
<dbReference type="Proteomes" id="UP000318582">
    <property type="component" value="Unassembled WGS sequence"/>
</dbReference>
<evidence type="ECO:0000256" key="7">
    <source>
        <dbReference type="SAM" id="Phobius"/>
    </source>
</evidence>
<feature type="transmembrane region" description="Helical" evidence="7">
    <location>
        <begin position="225"/>
        <end position="246"/>
    </location>
</feature>
<evidence type="ECO:0000256" key="2">
    <source>
        <dbReference type="ARBA" id="ARBA00022692"/>
    </source>
</evidence>
<dbReference type="AlphaFoldDB" id="A0A507EE47"/>
<sequence length="538" mass="59424">MGKNKKTGKVSPYPYPSTCYPPPPRPPAPVTPYLATNPYSYDPPQSSYSSDYPPQSPYSSHYPPRSSYSPDYHPYPGLDPGVTNGNDNGLDLRNYVFYSDPLSRDNLNSRSPHNKKNHHGSDESADSSSSSSKRTSSASIGRTSSPSAPLVAGKNNTHKNNADYAAVIEEGGIESSHHHHTIRPESSYYTRMALEEAEAKENMPSVLHNPKIRIQLASMKHHRPWFLGIMTIIQVACLIGSCVINWKTTGSPIQLVPFNYMIGPGSGVLITMGARWVPCMRSGTGLENYPSIECPVGIQGSVTSANNDNPATCTLSDICGFGGVDNAHPNQWYRFLTAMGLHGGLLHLLFNLSFQVRTGFQMEKDFGWWRIAMIYFLSGIAGFVFGANFNPMTPSVGCSGALYGLMACLLLDLFQNWRLINKPWLELFKMGIQILISLLIGMLPFIDNFAHIGGFYTGILAGLLFMPTIHFGTWDKWRKRVLMLGALPALVVILVFLFKGFYGSAPECTWCKYLNCIPGLPWCEDKWNTAAITAAPQR</sequence>
<evidence type="ECO:0000256" key="4">
    <source>
        <dbReference type="ARBA" id="ARBA00022989"/>
    </source>
</evidence>
<feature type="region of interest" description="Disordered" evidence="6">
    <location>
        <begin position="1"/>
        <end position="87"/>
    </location>
</feature>
<evidence type="ECO:0000256" key="5">
    <source>
        <dbReference type="ARBA" id="ARBA00023136"/>
    </source>
</evidence>
<reference evidence="9 10" key="1">
    <citation type="journal article" date="2019" name="Sci. Rep.">
        <title>Comparative genomics of chytrid fungi reveal insights into the obligate biotrophic and pathogenic lifestyle of Synchytrium endobioticum.</title>
        <authorList>
            <person name="van de Vossenberg B.T.L.H."/>
            <person name="Warris S."/>
            <person name="Nguyen H.D.T."/>
            <person name="van Gent-Pelzer M.P.E."/>
            <person name="Joly D.L."/>
            <person name="van de Geest H.C."/>
            <person name="Bonants P.J.M."/>
            <person name="Smith D.S."/>
            <person name="Levesque C.A."/>
            <person name="van der Lee T.A.J."/>
        </authorList>
    </citation>
    <scope>NUCLEOTIDE SEQUENCE [LARGE SCALE GENOMIC DNA]</scope>
    <source>
        <strain evidence="9 10">CBS 809.83</strain>
    </source>
</reference>
<comment type="subcellular location">
    <subcellularLocation>
        <location evidence="1">Endoplasmic reticulum membrane</location>
        <topology evidence="1">Multi-pass membrane protein</topology>
    </subcellularLocation>
</comment>
<dbReference type="PANTHER" id="PTHR45965">
    <property type="entry name" value="INACTIVE RHOMBOID PROTEIN"/>
    <property type="match status" value="1"/>
</dbReference>
<evidence type="ECO:0000256" key="3">
    <source>
        <dbReference type="ARBA" id="ARBA00022824"/>
    </source>
</evidence>
<protein>
    <recommendedName>
        <fullName evidence="8">Peptidase S54 rhomboid domain-containing protein</fullName>
    </recommendedName>
</protein>
<evidence type="ECO:0000256" key="1">
    <source>
        <dbReference type="ARBA" id="ARBA00004477"/>
    </source>
</evidence>
<feature type="compositionally biased region" description="Low complexity" evidence="6">
    <location>
        <begin position="38"/>
        <end position="76"/>
    </location>
</feature>
<feature type="transmembrane region" description="Helical" evidence="7">
    <location>
        <begin position="332"/>
        <end position="354"/>
    </location>
</feature>
<dbReference type="EMBL" id="QEAQ01000004">
    <property type="protein sequence ID" value="TPX62141.1"/>
    <property type="molecule type" value="Genomic_DNA"/>
</dbReference>
<dbReference type="SUPFAM" id="SSF144091">
    <property type="entry name" value="Rhomboid-like"/>
    <property type="match status" value="1"/>
</dbReference>
<feature type="transmembrane region" description="Helical" evidence="7">
    <location>
        <begin position="481"/>
        <end position="502"/>
    </location>
</feature>
<evidence type="ECO:0000313" key="10">
    <source>
        <dbReference type="Proteomes" id="UP000318582"/>
    </source>
</evidence>
<dbReference type="GO" id="GO:0050708">
    <property type="term" value="P:regulation of protein secretion"/>
    <property type="evidence" value="ECO:0007669"/>
    <property type="project" value="TreeGrafter"/>
</dbReference>
<proteinExistence type="predicted"/>
<name>A0A507EE47_9FUNG</name>
<keyword evidence="3" id="KW-0256">Endoplasmic reticulum</keyword>
<keyword evidence="2 7" id="KW-0812">Transmembrane</keyword>
<dbReference type="Pfam" id="PF01694">
    <property type="entry name" value="Rhomboid"/>
    <property type="match status" value="1"/>
</dbReference>
<dbReference type="PANTHER" id="PTHR45965:SF3">
    <property type="entry name" value="INACTIVE RHOMBOID PROTEIN 1"/>
    <property type="match status" value="1"/>
</dbReference>
<feature type="transmembrane region" description="Helical" evidence="7">
    <location>
        <begin position="392"/>
        <end position="414"/>
    </location>
</feature>
<dbReference type="GO" id="GO:0004252">
    <property type="term" value="F:serine-type endopeptidase activity"/>
    <property type="evidence" value="ECO:0007669"/>
    <property type="project" value="InterPro"/>
</dbReference>
<keyword evidence="5 7" id="KW-0472">Membrane</keyword>
<evidence type="ECO:0000313" key="9">
    <source>
        <dbReference type="EMBL" id="TPX62141.1"/>
    </source>
</evidence>
<gene>
    <name evidence="9" type="ORF">PhCBS80983_g00628</name>
</gene>
<dbReference type="GO" id="GO:0005789">
    <property type="term" value="C:endoplasmic reticulum membrane"/>
    <property type="evidence" value="ECO:0007669"/>
    <property type="project" value="UniProtKB-SubCell"/>
</dbReference>